<evidence type="ECO:0000313" key="2">
    <source>
        <dbReference type="Proteomes" id="UP000078396"/>
    </source>
</evidence>
<dbReference type="Proteomes" id="UP000078396">
    <property type="component" value="Unassembled WGS sequence"/>
</dbReference>
<comment type="caution">
    <text evidence="1">The sequence shown here is derived from an EMBL/GenBank/DDBJ whole genome shotgun (WGS) entry which is preliminary data.</text>
</comment>
<protein>
    <recommendedName>
        <fullName evidence="3">Fatty-acid--CoA ligase</fullName>
    </recommendedName>
</protein>
<sequence>MSAATSRTYVFAVEFRIPLSNRVGPVLGRHQESLIDMGARYAFVYDSVQEPGKVLVVIGIRTEQPLLNLLRSPYFFEWFDAVGVEELPAVFAGETVERFDIGDPPRAGSDLVVAAVTPVEDVEEFMAWVRKSLDDFGRAGIRRTLVYRAFDNPREVLFLQQLEDEASALLWSQRSEIASTWLDSAGVGAYPPVFIGRLVTAMRFAEPSGRGLY</sequence>
<evidence type="ECO:0000313" key="1">
    <source>
        <dbReference type="EMBL" id="OAN36886.1"/>
    </source>
</evidence>
<dbReference type="STRING" id="912594.AWC12_18850"/>
<name>A0A178LTX4_MYCIR</name>
<organism evidence="1 2">
    <name type="scientific">Mycolicibacterium iranicum</name>
    <name type="common">Mycobacterium iranicum</name>
    <dbReference type="NCBI Taxonomy" id="912594"/>
    <lineage>
        <taxon>Bacteria</taxon>
        <taxon>Bacillati</taxon>
        <taxon>Actinomycetota</taxon>
        <taxon>Actinomycetes</taxon>
        <taxon>Mycobacteriales</taxon>
        <taxon>Mycobacteriaceae</taxon>
        <taxon>Mycolicibacterium</taxon>
    </lineage>
</organism>
<reference evidence="1 2" key="1">
    <citation type="submission" date="2016-04" db="EMBL/GenBank/DDBJ databases">
        <title>Draft Genome Sequences of Staphylococcus capitis Strain H36, S. capitis Strain H65, S. cohnii Strain H62, S. hominis Strain H69, Mycobacterium iranicum Strain H39, Plantibacter sp. Strain H53, Pseudomonas oryzihabitans Strain H72, and Microbacterium sp. Strain H83, isolated from residential settings.</title>
        <authorList>
            <person name="Lymperopoulou D."/>
            <person name="Adams R.I."/>
            <person name="Lindow S."/>
            <person name="Coil D.A."/>
            <person name="Jospin G."/>
            <person name="Eisen J.A."/>
        </authorList>
    </citation>
    <scope>NUCLEOTIDE SEQUENCE [LARGE SCALE GENOMIC DNA]</scope>
    <source>
        <strain evidence="1 2">H39</strain>
    </source>
</reference>
<accession>A0A178LTX4</accession>
<dbReference type="AlphaFoldDB" id="A0A178LTX4"/>
<dbReference type="OrthoDB" id="4761217at2"/>
<gene>
    <name evidence="1" type="ORF">A4X20_06795</name>
</gene>
<dbReference type="EMBL" id="LWCS01000032">
    <property type="protein sequence ID" value="OAN36886.1"/>
    <property type="molecule type" value="Genomic_DNA"/>
</dbReference>
<proteinExistence type="predicted"/>
<evidence type="ECO:0008006" key="3">
    <source>
        <dbReference type="Google" id="ProtNLM"/>
    </source>
</evidence>